<dbReference type="CDD" id="cd16917">
    <property type="entry name" value="HATPase_UhpB-NarQ-NarX-like"/>
    <property type="match status" value="1"/>
</dbReference>
<sequence>MHYFNKIFPRFTGLTPYVWIIFCILPFYYILKSSSIFNIVAGIFMIMLFITCYRLSFIFKGWLVYVLVSFQIVLCVAMTYLFGYIYFSIFLALFIGNVQNRAGFITLYTVHLVATITAVSLGFFFQNKIFITQLPFILICVIGVILLPLNTYNRHKQEKLEQQLKDANERIAELVKFEERNRIARDLHDVLGQKLSLIVLKSELAGKLVDSKPKLVSQEIKDIRKTARTALTEMRELVSNMRGKKLGDEIIRIKQILKAAQIDFTYTKEVGTEQIPHIVENVLSMCLKESINNIVKHSKATSCKLYIEDSQTEWLMKIVDNGIGIEKESFQQGNGLKGMRERLDFVNGMLDIQSDRGMSLLIKVPKVIKK</sequence>
<gene>
    <name evidence="10" type="ORF">G4D61_09920</name>
</gene>
<evidence type="ECO:0000313" key="10">
    <source>
        <dbReference type="EMBL" id="NEY20273.1"/>
    </source>
</evidence>
<keyword evidence="6" id="KW-0472">Membrane</keyword>
<evidence type="ECO:0000256" key="2">
    <source>
        <dbReference type="ARBA" id="ARBA00012438"/>
    </source>
</evidence>
<protein>
    <recommendedName>
        <fullName evidence="2">histidine kinase</fullName>
        <ecNumber evidence="2">2.7.13.3</ecNumber>
    </recommendedName>
</protein>
<dbReference type="InterPro" id="IPR050482">
    <property type="entry name" value="Sensor_HK_TwoCompSys"/>
</dbReference>
<keyword evidence="6" id="KW-1133">Transmembrane helix</keyword>
<evidence type="ECO:0000313" key="11">
    <source>
        <dbReference type="Proteomes" id="UP000476934"/>
    </source>
</evidence>
<dbReference type="GO" id="GO:0000155">
    <property type="term" value="F:phosphorelay sensor kinase activity"/>
    <property type="evidence" value="ECO:0007669"/>
    <property type="project" value="InterPro"/>
</dbReference>
<dbReference type="RefSeq" id="WP_163173841.1">
    <property type="nucleotide sequence ID" value="NZ_JAAIWK010000014.1"/>
</dbReference>
<keyword evidence="5" id="KW-0902">Two-component regulatory system</keyword>
<dbReference type="GO" id="GO:0046983">
    <property type="term" value="F:protein dimerization activity"/>
    <property type="evidence" value="ECO:0007669"/>
    <property type="project" value="InterPro"/>
</dbReference>
<feature type="domain" description="DesK/YvfT N-terminal" evidence="9">
    <location>
        <begin position="1"/>
        <end position="151"/>
    </location>
</feature>
<feature type="domain" description="Histidine kinase/HSP90-like ATPase" evidence="7">
    <location>
        <begin position="281"/>
        <end position="366"/>
    </location>
</feature>
<dbReference type="InterPro" id="IPR003594">
    <property type="entry name" value="HATPase_dom"/>
</dbReference>
<dbReference type="Proteomes" id="UP000476934">
    <property type="component" value="Unassembled WGS sequence"/>
</dbReference>
<keyword evidence="6" id="KW-0812">Transmembrane</keyword>
<keyword evidence="3" id="KW-0808">Transferase</keyword>
<dbReference type="Pfam" id="PF02518">
    <property type="entry name" value="HATPase_c"/>
    <property type="match status" value="1"/>
</dbReference>
<evidence type="ECO:0000259" key="8">
    <source>
        <dbReference type="Pfam" id="PF07730"/>
    </source>
</evidence>
<comment type="caution">
    <text evidence="10">The sequence shown here is derived from an EMBL/GenBank/DDBJ whole genome shotgun (WGS) entry which is preliminary data.</text>
</comment>
<evidence type="ECO:0000259" key="7">
    <source>
        <dbReference type="Pfam" id="PF02518"/>
    </source>
</evidence>
<evidence type="ECO:0000256" key="4">
    <source>
        <dbReference type="ARBA" id="ARBA00022777"/>
    </source>
</evidence>
<keyword evidence="11" id="KW-1185">Reference proteome</keyword>
<proteinExistence type="predicted"/>
<dbReference type="Pfam" id="PF23540">
    <property type="entry name" value="DesK_N"/>
    <property type="match status" value="1"/>
</dbReference>
<dbReference type="Pfam" id="PF07730">
    <property type="entry name" value="HisKA_3"/>
    <property type="match status" value="1"/>
</dbReference>
<feature type="domain" description="Signal transduction histidine kinase subgroup 3 dimerisation and phosphoacceptor" evidence="8">
    <location>
        <begin position="179"/>
        <end position="244"/>
    </location>
</feature>
<dbReference type="EC" id="2.7.13.3" evidence="2"/>
<evidence type="ECO:0000256" key="3">
    <source>
        <dbReference type="ARBA" id="ARBA00022679"/>
    </source>
</evidence>
<comment type="catalytic activity">
    <reaction evidence="1">
        <text>ATP + protein L-histidine = ADP + protein N-phospho-L-histidine.</text>
        <dbReference type="EC" id="2.7.13.3"/>
    </reaction>
</comment>
<accession>A0A6M0P704</accession>
<evidence type="ECO:0000256" key="1">
    <source>
        <dbReference type="ARBA" id="ARBA00000085"/>
    </source>
</evidence>
<dbReference type="InterPro" id="IPR036890">
    <property type="entry name" value="HATPase_C_sf"/>
</dbReference>
<reference evidence="10 11" key="1">
    <citation type="submission" date="2020-02" db="EMBL/GenBank/DDBJ databases">
        <authorList>
            <person name="Feng H."/>
        </authorList>
    </citation>
    <scope>NUCLEOTIDE SEQUENCE [LARGE SCALE GENOMIC DNA]</scope>
    <source>
        <strain evidence="10 11">Gsoil 114</strain>
    </source>
</reference>
<feature type="transmembrane region" description="Helical" evidence="6">
    <location>
        <begin position="14"/>
        <end position="31"/>
    </location>
</feature>
<dbReference type="EMBL" id="JAAIWK010000014">
    <property type="protein sequence ID" value="NEY20273.1"/>
    <property type="molecule type" value="Genomic_DNA"/>
</dbReference>
<feature type="transmembrane region" description="Helical" evidence="6">
    <location>
        <begin position="62"/>
        <end position="95"/>
    </location>
</feature>
<keyword evidence="4 10" id="KW-0418">Kinase</keyword>
<dbReference type="AlphaFoldDB" id="A0A6M0P704"/>
<dbReference type="InterPro" id="IPR011712">
    <property type="entry name" value="Sig_transdc_His_kin_sub3_dim/P"/>
</dbReference>
<organism evidence="10 11">
    <name type="scientific">Heyndrickxia ginsengihumi</name>
    <dbReference type="NCBI Taxonomy" id="363870"/>
    <lineage>
        <taxon>Bacteria</taxon>
        <taxon>Bacillati</taxon>
        <taxon>Bacillota</taxon>
        <taxon>Bacilli</taxon>
        <taxon>Bacillales</taxon>
        <taxon>Bacillaceae</taxon>
        <taxon>Heyndrickxia</taxon>
    </lineage>
</organism>
<reference evidence="10 11" key="2">
    <citation type="submission" date="2020-03" db="EMBL/GenBank/DDBJ databases">
        <title>Bacillus aquiflavi sp. nov., isolated from yellow water of strong flavor Chinese baijiu in Yibin region of China.</title>
        <authorList>
            <person name="Xie J."/>
        </authorList>
    </citation>
    <scope>NUCLEOTIDE SEQUENCE [LARGE SCALE GENOMIC DNA]</scope>
    <source>
        <strain evidence="10 11">Gsoil 114</strain>
    </source>
</reference>
<dbReference type="PANTHER" id="PTHR24421">
    <property type="entry name" value="NITRATE/NITRITE SENSOR PROTEIN NARX-RELATED"/>
    <property type="match status" value="1"/>
</dbReference>
<dbReference type="SUPFAM" id="SSF55874">
    <property type="entry name" value="ATPase domain of HSP90 chaperone/DNA topoisomerase II/histidine kinase"/>
    <property type="match status" value="1"/>
</dbReference>
<feature type="transmembrane region" description="Helical" evidence="6">
    <location>
        <begin position="130"/>
        <end position="149"/>
    </location>
</feature>
<evidence type="ECO:0000256" key="6">
    <source>
        <dbReference type="SAM" id="Phobius"/>
    </source>
</evidence>
<dbReference type="PANTHER" id="PTHR24421:SF63">
    <property type="entry name" value="SENSOR HISTIDINE KINASE DESK"/>
    <property type="match status" value="1"/>
</dbReference>
<dbReference type="Gene3D" id="1.20.5.1930">
    <property type="match status" value="1"/>
</dbReference>
<dbReference type="InterPro" id="IPR056374">
    <property type="entry name" value="DesK/YvfT_N"/>
</dbReference>
<dbReference type="Gene3D" id="3.30.565.10">
    <property type="entry name" value="Histidine kinase-like ATPase, C-terminal domain"/>
    <property type="match status" value="1"/>
</dbReference>
<feature type="transmembrane region" description="Helical" evidence="6">
    <location>
        <begin position="36"/>
        <end position="56"/>
    </location>
</feature>
<name>A0A6M0P704_9BACI</name>
<dbReference type="GO" id="GO:0016020">
    <property type="term" value="C:membrane"/>
    <property type="evidence" value="ECO:0007669"/>
    <property type="project" value="InterPro"/>
</dbReference>
<evidence type="ECO:0000256" key="5">
    <source>
        <dbReference type="ARBA" id="ARBA00023012"/>
    </source>
</evidence>
<feature type="transmembrane region" description="Helical" evidence="6">
    <location>
        <begin position="102"/>
        <end position="124"/>
    </location>
</feature>
<evidence type="ECO:0000259" key="9">
    <source>
        <dbReference type="Pfam" id="PF23540"/>
    </source>
</evidence>